<keyword evidence="4" id="KW-1185">Reference proteome</keyword>
<feature type="coiled-coil region" evidence="2">
    <location>
        <begin position="147"/>
        <end position="174"/>
    </location>
</feature>
<proteinExistence type="inferred from homology"/>
<evidence type="ECO:0000313" key="4">
    <source>
        <dbReference type="Proteomes" id="UP000274661"/>
    </source>
</evidence>
<dbReference type="Pfam" id="PF04012">
    <property type="entry name" value="PspA_IM30"/>
    <property type="match status" value="1"/>
</dbReference>
<organism evidence="3 4">
    <name type="scientific">Sphingomonas ginkgonis</name>
    <dbReference type="NCBI Taxonomy" id="2315330"/>
    <lineage>
        <taxon>Bacteria</taxon>
        <taxon>Pseudomonadati</taxon>
        <taxon>Pseudomonadota</taxon>
        <taxon>Alphaproteobacteria</taxon>
        <taxon>Sphingomonadales</taxon>
        <taxon>Sphingomonadaceae</taxon>
        <taxon>Sphingomonas</taxon>
    </lineage>
</organism>
<dbReference type="AlphaFoldDB" id="A0A3R9WTR3"/>
<evidence type="ECO:0000256" key="1">
    <source>
        <dbReference type="ARBA" id="ARBA00043985"/>
    </source>
</evidence>
<dbReference type="RefSeq" id="WP_126719520.1">
    <property type="nucleotide sequence ID" value="NZ_RWJF01000001.1"/>
</dbReference>
<dbReference type="PANTHER" id="PTHR31088">
    <property type="entry name" value="MEMBRANE-ASSOCIATED PROTEIN VIPP1, CHLOROPLASTIC"/>
    <property type="match status" value="1"/>
</dbReference>
<sequence>MPDLTPIEAKVPERAIRLERIEEPRAETRPATPLAAFFGHPLFSRARDIIAANVGEMLDRAEDPATTIRLMIVEMEEALVEVRASAARSIADMKEMRRTTARLATVEQGWADKAELALDKGRDDLARLALAERQKAADIAASLGTEMLALEQLLKGYEADIARLQAKINEARARQHAIASRLESAMTRARSREIMNSARAADAFARFDLLEKRADLAEGYADAMGMTGPKSLEEEFAELRAAEAIDAELNAMKAALAARRSH</sequence>
<evidence type="ECO:0000256" key="2">
    <source>
        <dbReference type="SAM" id="Coils"/>
    </source>
</evidence>
<reference evidence="3 4" key="1">
    <citation type="submission" date="2018-12" db="EMBL/GenBank/DDBJ databases">
        <title>Sphingomonas sp. HMF7854 Genome sequencing and assembly.</title>
        <authorList>
            <person name="Cha I."/>
            <person name="Kang H."/>
            <person name="Kim H."/>
            <person name="Kang J."/>
            <person name="Joh K."/>
        </authorList>
    </citation>
    <scope>NUCLEOTIDE SEQUENCE [LARGE SCALE GENOMIC DNA]</scope>
    <source>
        <strain evidence="3 4">HMF7854</strain>
    </source>
</reference>
<gene>
    <name evidence="3" type="ORF">HMF7854_12860</name>
</gene>
<evidence type="ECO:0000313" key="3">
    <source>
        <dbReference type="EMBL" id="RST31623.1"/>
    </source>
</evidence>
<dbReference type="InterPro" id="IPR007157">
    <property type="entry name" value="PspA_VIPP1"/>
</dbReference>
<dbReference type="EMBL" id="RWJF01000001">
    <property type="protein sequence ID" value="RST31623.1"/>
    <property type="molecule type" value="Genomic_DNA"/>
</dbReference>
<comment type="similarity">
    <text evidence="1">Belongs to the PspA/Vipp/IM30 family.</text>
</comment>
<dbReference type="GO" id="GO:0009271">
    <property type="term" value="P:phage shock"/>
    <property type="evidence" value="ECO:0007669"/>
    <property type="project" value="TreeGrafter"/>
</dbReference>
<accession>A0A3R9WTR3</accession>
<protein>
    <submittedName>
        <fullName evidence="3">Phage shock protein PspA</fullName>
    </submittedName>
</protein>
<keyword evidence="2" id="KW-0175">Coiled coil</keyword>
<dbReference type="PANTHER" id="PTHR31088:SF6">
    <property type="entry name" value="PHAGE SHOCK PROTEIN A"/>
    <property type="match status" value="1"/>
</dbReference>
<comment type="caution">
    <text evidence="3">The sequence shown here is derived from an EMBL/GenBank/DDBJ whole genome shotgun (WGS) entry which is preliminary data.</text>
</comment>
<name>A0A3R9WTR3_9SPHN</name>
<dbReference type="Proteomes" id="UP000274661">
    <property type="component" value="Unassembled WGS sequence"/>
</dbReference>
<dbReference type="OrthoDB" id="9779630at2"/>
<dbReference type="GO" id="GO:0005829">
    <property type="term" value="C:cytosol"/>
    <property type="evidence" value="ECO:0007669"/>
    <property type="project" value="TreeGrafter"/>
</dbReference>